<dbReference type="EMBL" id="JBHUGY010000072">
    <property type="protein sequence ID" value="MFD2058251.1"/>
    <property type="molecule type" value="Genomic_DNA"/>
</dbReference>
<comment type="caution">
    <text evidence="1">The sequence shown here is derived from an EMBL/GenBank/DDBJ whole genome shotgun (WGS) entry which is preliminary data.</text>
</comment>
<keyword evidence="2" id="KW-1185">Reference proteome</keyword>
<dbReference type="Proteomes" id="UP001597349">
    <property type="component" value="Unassembled WGS sequence"/>
</dbReference>
<sequence>MTTTFSGPSNCLTRNPDISIEEKAGLEFAYIDVLARTFRGGDGHQIPNLERYVEDHPDLFVQAVAWAYKRKDRGEDPLEYRTGEGREHLATRGYRLLEALERIPGQGNATEKEQREKLSEWFSTVRKACAELDRTDIADVCLGKLFSGAPTGKDEVWPNEVVRDVMEDLQSESLSNGAHTGLYNARRRHWRGEGGGQERELADKYRRWADALQFTHPFVSSSLLMSMVKTYERRPISRTQKRAFAAAFVTEGLPLILSRWGL</sequence>
<reference evidence="2" key="1">
    <citation type="journal article" date="2019" name="Int. J. Syst. Evol. Microbiol.">
        <title>The Global Catalogue of Microorganisms (GCM) 10K type strain sequencing project: providing services to taxonomists for standard genome sequencing and annotation.</title>
        <authorList>
            <consortium name="The Broad Institute Genomics Platform"/>
            <consortium name="The Broad Institute Genome Sequencing Center for Infectious Disease"/>
            <person name="Wu L."/>
            <person name="Ma J."/>
        </authorList>
    </citation>
    <scope>NUCLEOTIDE SEQUENCE [LARGE SCALE GENOMIC DNA]</scope>
    <source>
        <strain evidence="2">CGMCC 1.16226</strain>
    </source>
</reference>
<gene>
    <name evidence="1" type="ORF">ACFSQT_35765</name>
</gene>
<proteinExistence type="predicted"/>
<name>A0ABW4WNZ0_9HYPH</name>
<organism evidence="1 2">
    <name type="scientific">Mesorhizobium calcicola</name>
    <dbReference type="NCBI Taxonomy" id="1300310"/>
    <lineage>
        <taxon>Bacteria</taxon>
        <taxon>Pseudomonadati</taxon>
        <taxon>Pseudomonadota</taxon>
        <taxon>Alphaproteobacteria</taxon>
        <taxon>Hyphomicrobiales</taxon>
        <taxon>Phyllobacteriaceae</taxon>
        <taxon>Mesorhizobium</taxon>
    </lineage>
</organism>
<dbReference type="RefSeq" id="WP_379026747.1">
    <property type="nucleotide sequence ID" value="NZ_JBHUGY010000072.1"/>
</dbReference>
<protein>
    <submittedName>
        <fullName evidence="1">Uncharacterized protein</fullName>
    </submittedName>
</protein>
<accession>A0ABW4WNZ0</accession>
<evidence type="ECO:0000313" key="2">
    <source>
        <dbReference type="Proteomes" id="UP001597349"/>
    </source>
</evidence>
<evidence type="ECO:0000313" key="1">
    <source>
        <dbReference type="EMBL" id="MFD2058251.1"/>
    </source>
</evidence>